<evidence type="ECO:0000313" key="1">
    <source>
        <dbReference type="EMBL" id="HIS30227.1"/>
    </source>
</evidence>
<dbReference type="AlphaFoldDB" id="A0A9D1JIS1"/>
<organism evidence="1 2">
    <name type="scientific">Candidatus Limivivens intestinipullorum</name>
    <dbReference type="NCBI Taxonomy" id="2840858"/>
    <lineage>
        <taxon>Bacteria</taxon>
        <taxon>Bacillati</taxon>
        <taxon>Bacillota</taxon>
        <taxon>Clostridia</taxon>
        <taxon>Lachnospirales</taxon>
        <taxon>Lachnospiraceae</taxon>
        <taxon>Lachnospiraceae incertae sedis</taxon>
        <taxon>Candidatus Limivivens</taxon>
    </lineage>
</organism>
<sequence length="216" mass="24467">LISSGIYGYPKDQALRTAIDTIGGFNSMLEKQKRKEGEALISTILFNNDCKVLHDRAKLRNVRPMTRDDYIAAGCTALLDAVGRAIHHIGNVHKYARPEDVPEHTMFVITTDGMENASRRYTAEKVRKMIRRQRERYGWEFLFLGANIDAENTAEAFGISRDRAVNYHSDREGTKLNYEVLGEAISAVRSSAALGDGWKRRIDEDYRKRGGKKSGR</sequence>
<reference evidence="1" key="1">
    <citation type="submission" date="2020-10" db="EMBL/GenBank/DDBJ databases">
        <authorList>
            <person name="Gilroy R."/>
        </authorList>
    </citation>
    <scope>NUCLEOTIDE SEQUENCE</scope>
    <source>
        <strain evidence="1">CHK190-19873</strain>
    </source>
</reference>
<name>A0A9D1JIS1_9FIRM</name>
<feature type="non-terminal residue" evidence="1">
    <location>
        <position position="1"/>
    </location>
</feature>
<evidence type="ECO:0000313" key="2">
    <source>
        <dbReference type="Proteomes" id="UP000823935"/>
    </source>
</evidence>
<proteinExistence type="predicted"/>
<dbReference type="Proteomes" id="UP000823935">
    <property type="component" value="Unassembled WGS sequence"/>
</dbReference>
<protein>
    <recommendedName>
        <fullName evidence="3">VWA domain-containing protein</fullName>
    </recommendedName>
</protein>
<evidence type="ECO:0008006" key="3">
    <source>
        <dbReference type="Google" id="ProtNLM"/>
    </source>
</evidence>
<dbReference type="EMBL" id="DVIQ01000008">
    <property type="protein sequence ID" value="HIS30227.1"/>
    <property type="molecule type" value="Genomic_DNA"/>
</dbReference>
<accession>A0A9D1JIS1</accession>
<comment type="caution">
    <text evidence="1">The sequence shown here is derived from an EMBL/GenBank/DDBJ whole genome shotgun (WGS) entry which is preliminary data.</text>
</comment>
<reference evidence="1" key="2">
    <citation type="journal article" date="2021" name="PeerJ">
        <title>Extensive microbial diversity within the chicken gut microbiome revealed by metagenomics and culture.</title>
        <authorList>
            <person name="Gilroy R."/>
            <person name="Ravi A."/>
            <person name="Getino M."/>
            <person name="Pursley I."/>
            <person name="Horton D.L."/>
            <person name="Alikhan N.F."/>
            <person name="Baker D."/>
            <person name="Gharbi K."/>
            <person name="Hall N."/>
            <person name="Watson M."/>
            <person name="Adriaenssens E.M."/>
            <person name="Foster-Nyarko E."/>
            <person name="Jarju S."/>
            <person name="Secka A."/>
            <person name="Antonio M."/>
            <person name="Oren A."/>
            <person name="Chaudhuri R.R."/>
            <person name="La Ragione R."/>
            <person name="Hildebrand F."/>
            <person name="Pallen M.J."/>
        </authorList>
    </citation>
    <scope>NUCLEOTIDE SEQUENCE</scope>
    <source>
        <strain evidence="1">CHK190-19873</strain>
    </source>
</reference>
<gene>
    <name evidence="1" type="ORF">IAB44_01550</name>
</gene>